<organism evidence="1 2">
    <name type="scientific">Neisseria weaveri</name>
    <dbReference type="NCBI Taxonomy" id="28091"/>
    <lineage>
        <taxon>Bacteria</taxon>
        <taxon>Pseudomonadati</taxon>
        <taxon>Pseudomonadota</taxon>
        <taxon>Betaproteobacteria</taxon>
        <taxon>Neisseriales</taxon>
        <taxon>Neisseriaceae</taxon>
        <taxon>Neisseria</taxon>
    </lineage>
</organism>
<dbReference type="EMBL" id="LR134533">
    <property type="protein sequence ID" value="VEJ50055.1"/>
    <property type="molecule type" value="Genomic_DNA"/>
</dbReference>
<dbReference type="Proteomes" id="UP000272771">
    <property type="component" value="Chromosome"/>
</dbReference>
<gene>
    <name evidence="1" type="ORF">NCTC12742_00496</name>
</gene>
<dbReference type="RefSeq" id="WP_164717526.1">
    <property type="nucleotide sequence ID" value="NZ_CAUJRG010000004.1"/>
</dbReference>
<proteinExistence type="predicted"/>
<keyword evidence="2" id="KW-1185">Reference proteome</keyword>
<dbReference type="AlphaFoldDB" id="A0A448VJX2"/>
<protein>
    <submittedName>
        <fullName evidence="1">Uncharacterized protein</fullName>
    </submittedName>
</protein>
<evidence type="ECO:0000313" key="2">
    <source>
        <dbReference type="Proteomes" id="UP000272771"/>
    </source>
</evidence>
<accession>A0A448VJX2</accession>
<name>A0A448VJX2_9NEIS</name>
<evidence type="ECO:0000313" key="1">
    <source>
        <dbReference type="EMBL" id="VEJ50055.1"/>
    </source>
</evidence>
<sequence length="58" mass="6244">MKKTLFAAALSLLAAPPVQIPTRIRVADKLSVNFPCGKRGKSGVAAARRAAKRRKARK</sequence>
<reference evidence="1 2" key="1">
    <citation type="submission" date="2018-12" db="EMBL/GenBank/DDBJ databases">
        <authorList>
            <consortium name="Pathogen Informatics"/>
        </authorList>
    </citation>
    <scope>NUCLEOTIDE SEQUENCE [LARGE SCALE GENOMIC DNA]</scope>
    <source>
        <strain evidence="1 2">NCTC12742</strain>
    </source>
</reference>